<gene>
    <name evidence="21" type="ORF">V1264_016634</name>
</gene>
<evidence type="ECO:0000256" key="17">
    <source>
        <dbReference type="ARBA" id="ARBA00069309"/>
    </source>
</evidence>
<reference evidence="21 22" key="1">
    <citation type="submission" date="2024-02" db="EMBL/GenBank/DDBJ databases">
        <title>Chromosome-scale genome assembly of the rough periwinkle Littorina saxatilis.</title>
        <authorList>
            <person name="De Jode A."/>
            <person name="Faria R."/>
            <person name="Formenti G."/>
            <person name="Sims Y."/>
            <person name="Smith T.P."/>
            <person name="Tracey A."/>
            <person name="Wood J.M.D."/>
            <person name="Zagrodzka Z.B."/>
            <person name="Johannesson K."/>
            <person name="Butlin R.K."/>
            <person name="Leder E.H."/>
        </authorList>
    </citation>
    <scope>NUCLEOTIDE SEQUENCE [LARGE SCALE GENOMIC DNA]</scope>
    <source>
        <strain evidence="21">Snail1</strain>
        <tissue evidence="21">Muscle</tissue>
    </source>
</reference>
<dbReference type="GO" id="GO:0016020">
    <property type="term" value="C:membrane"/>
    <property type="evidence" value="ECO:0007669"/>
    <property type="project" value="UniProtKB-SubCell"/>
</dbReference>
<dbReference type="GO" id="GO:0008962">
    <property type="term" value="F:phosphatidylglycerophosphatase activity"/>
    <property type="evidence" value="ECO:0007669"/>
    <property type="project" value="UniProtKB-EC"/>
</dbReference>
<sequence length="204" mass="23036">MPSNPAEIFARVAFYPTLFYTYVMSRVTSRQWYSRVDQWVVVGGLPIKSIAQQLVSEENIKGVVSLTQDFETEGITPSEKEWNDMGVEQLMASTVDFTGTPSQENIRRSVDFMMQHRQKNNSVYVHCKAGRTRSVTVVACYLIHVNQMTPEEAVDFVKSKRPHIWLREKQLKSIHAFYNGSTSSVSSSPSTTTVNSSNSSSLPK</sequence>
<comment type="catalytic activity">
    <reaction evidence="16">
        <text>1,2-dioctanoyl-sn-glycero-3-phospho-(1D-myo-inositol-5-phosphate) + H2O = 1,2-dioctanoyl-sn-glycero-3-phospho-(1D-myo-inositol) + phosphate</text>
        <dbReference type="Rhea" id="RHEA:42308"/>
        <dbReference type="ChEBI" id="CHEBI:15377"/>
        <dbReference type="ChEBI" id="CHEBI:43474"/>
        <dbReference type="ChEBI" id="CHEBI:65221"/>
        <dbReference type="ChEBI" id="CHEBI:78911"/>
    </reaction>
    <physiologicalReaction direction="left-to-right" evidence="16">
        <dbReference type="Rhea" id="RHEA:42309"/>
    </physiologicalReaction>
</comment>
<dbReference type="SMART" id="SM00195">
    <property type="entry name" value="DSPc"/>
    <property type="match status" value="1"/>
</dbReference>
<feature type="region of interest" description="Disordered" evidence="18">
    <location>
        <begin position="180"/>
        <end position="204"/>
    </location>
</feature>
<evidence type="ECO:0000256" key="4">
    <source>
        <dbReference type="ARBA" id="ARBA00022801"/>
    </source>
</evidence>
<comment type="catalytic activity">
    <reaction evidence="13">
        <text>a 1-acyl-2-hexanoyl-sn-glycero-3-phospho-(1D-myo-inositol-5-phosphate) + H2O = a 1-acyl-2-hexanoyl-sn-glycero-3-phospho-(1D-myo-inositol) + phosphate</text>
        <dbReference type="Rhea" id="RHEA:42320"/>
        <dbReference type="ChEBI" id="CHEBI:15377"/>
        <dbReference type="ChEBI" id="CHEBI:43474"/>
        <dbReference type="ChEBI" id="CHEBI:78930"/>
        <dbReference type="ChEBI" id="CHEBI:78931"/>
    </reaction>
    <physiologicalReaction direction="left-to-right" evidence="13">
        <dbReference type="Rhea" id="RHEA:42321"/>
    </physiologicalReaction>
</comment>
<dbReference type="InterPro" id="IPR044596">
    <property type="entry name" value="PTPMT1-like"/>
</dbReference>
<keyword evidence="8" id="KW-0594">Phospholipid biosynthesis</keyword>
<dbReference type="PANTHER" id="PTHR46712:SF1">
    <property type="entry name" value="PHOSPHATIDYLGLYCEROPHOSPHATASE AND PROTEIN-TYROSINE PHOSPHATASE 1"/>
    <property type="match status" value="1"/>
</dbReference>
<feature type="domain" description="Tyrosine-protein phosphatase" evidence="19">
    <location>
        <begin position="32"/>
        <end position="183"/>
    </location>
</feature>
<evidence type="ECO:0000256" key="12">
    <source>
        <dbReference type="ARBA" id="ARBA00050944"/>
    </source>
</evidence>
<dbReference type="Pfam" id="PF00782">
    <property type="entry name" value="DSPc"/>
    <property type="match status" value="1"/>
</dbReference>
<dbReference type="InterPro" id="IPR042165">
    <property type="entry name" value="PTPMT1"/>
</dbReference>
<keyword evidence="3" id="KW-0444">Lipid biosynthesis</keyword>
<proteinExistence type="predicted"/>
<dbReference type="GO" id="GO:0005737">
    <property type="term" value="C:cytoplasm"/>
    <property type="evidence" value="ECO:0007669"/>
    <property type="project" value="UniProtKB-ARBA"/>
</dbReference>
<dbReference type="EMBL" id="JBAMIC010000007">
    <property type="protein sequence ID" value="KAK7105228.1"/>
    <property type="molecule type" value="Genomic_DNA"/>
</dbReference>
<evidence type="ECO:0000256" key="3">
    <source>
        <dbReference type="ARBA" id="ARBA00022516"/>
    </source>
</evidence>
<evidence type="ECO:0000256" key="15">
    <source>
        <dbReference type="ARBA" id="ARBA00052632"/>
    </source>
</evidence>
<dbReference type="InterPro" id="IPR029021">
    <property type="entry name" value="Prot-tyrosine_phosphatase-like"/>
</dbReference>
<evidence type="ECO:0000313" key="22">
    <source>
        <dbReference type="Proteomes" id="UP001374579"/>
    </source>
</evidence>
<evidence type="ECO:0000259" key="20">
    <source>
        <dbReference type="PROSITE" id="PS50056"/>
    </source>
</evidence>
<keyword evidence="22" id="KW-1185">Reference proteome</keyword>
<keyword evidence="9" id="KW-1208">Phospholipid metabolism</keyword>
<comment type="catalytic activity">
    <reaction evidence="14">
        <text>1,2-dibutyryl-sn-glycero-3-phospho-(1D-myo-inositol-5-phosphate) + H2O = 1,2-dibutyryl-sn-glycero-3-phospho-(1D-myo-inositol) + phosphate</text>
        <dbReference type="Rhea" id="RHEA:42584"/>
        <dbReference type="ChEBI" id="CHEBI:15377"/>
        <dbReference type="ChEBI" id="CHEBI:43474"/>
        <dbReference type="ChEBI" id="CHEBI:82605"/>
        <dbReference type="ChEBI" id="CHEBI:82606"/>
    </reaction>
    <physiologicalReaction direction="left-to-right" evidence="14">
        <dbReference type="Rhea" id="RHEA:42585"/>
    </physiologicalReaction>
</comment>
<evidence type="ECO:0000256" key="7">
    <source>
        <dbReference type="ARBA" id="ARBA00023136"/>
    </source>
</evidence>
<dbReference type="Gene3D" id="3.90.190.10">
    <property type="entry name" value="Protein tyrosine phosphatase superfamily"/>
    <property type="match status" value="1"/>
</dbReference>
<dbReference type="SUPFAM" id="SSF52799">
    <property type="entry name" value="(Phosphotyrosine protein) phosphatases II"/>
    <property type="match status" value="1"/>
</dbReference>
<keyword evidence="6" id="KW-0443">Lipid metabolism</keyword>
<name>A0AAN9GDP5_9CAEN</name>
<evidence type="ECO:0000256" key="11">
    <source>
        <dbReference type="ARBA" id="ARBA00024224"/>
    </source>
</evidence>
<comment type="pathway">
    <text evidence="10">Phospholipid metabolism; phosphatidylglycerol biosynthesis; phosphatidylglycerol from CDP-diacylglycerol: step 2/2.</text>
</comment>
<dbReference type="InterPro" id="IPR000387">
    <property type="entry name" value="Tyr_Pase_dom"/>
</dbReference>
<dbReference type="GO" id="GO:0008654">
    <property type="term" value="P:phospholipid biosynthetic process"/>
    <property type="evidence" value="ECO:0007669"/>
    <property type="project" value="UniProtKB-KW"/>
</dbReference>
<protein>
    <recommendedName>
        <fullName evidence="17">Phosphatidylglycerophosphatase and protein-tyrosine phosphatase 1</fullName>
        <ecNumber evidence="11">3.1.3.27</ecNumber>
    </recommendedName>
</protein>
<keyword evidence="4" id="KW-0378">Hydrolase</keyword>
<evidence type="ECO:0000256" key="6">
    <source>
        <dbReference type="ARBA" id="ARBA00023098"/>
    </source>
</evidence>
<evidence type="ECO:0000256" key="16">
    <source>
        <dbReference type="ARBA" id="ARBA00052780"/>
    </source>
</evidence>
<dbReference type="CDD" id="cd14524">
    <property type="entry name" value="PTPMT1"/>
    <property type="match status" value="1"/>
</dbReference>
<evidence type="ECO:0000256" key="10">
    <source>
        <dbReference type="ARBA" id="ARBA00024192"/>
    </source>
</evidence>
<evidence type="ECO:0000256" key="1">
    <source>
        <dbReference type="ARBA" id="ARBA00004370"/>
    </source>
</evidence>
<comment type="catalytic activity">
    <reaction evidence="15">
        <text>1,2-di-(9Z-octadecenoyl)-sn-glycero-3-phospho-(1'-sn-glycerol-3'-phosphate) + H2O = 1,2-di-(9Z-octadecenoyl)-sn-glycero-3-phospho-(1'-sn-glycerol) + phosphate</text>
        <dbReference type="Rhea" id="RHEA:42304"/>
        <dbReference type="ChEBI" id="CHEBI:15377"/>
        <dbReference type="ChEBI" id="CHEBI:43474"/>
        <dbReference type="ChEBI" id="CHEBI:75163"/>
        <dbReference type="ChEBI" id="CHEBI:78907"/>
    </reaction>
    <physiologicalReaction direction="left-to-right" evidence="15">
        <dbReference type="Rhea" id="RHEA:42305"/>
    </physiologicalReaction>
</comment>
<comment type="pathway">
    <text evidence="2">Lipid metabolism.</text>
</comment>
<evidence type="ECO:0000256" key="8">
    <source>
        <dbReference type="ARBA" id="ARBA00023209"/>
    </source>
</evidence>
<dbReference type="FunFam" id="3.90.190.10:FF:000060">
    <property type="entry name" value="Phosphatidylglycerophosphatase and protein-tyrosine phosphatase 1"/>
    <property type="match status" value="1"/>
</dbReference>
<dbReference type="InterPro" id="IPR020422">
    <property type="entry name" value="TYR_PHOSPHATASE_DUAL_dom"/>
</dbReference>
<evidence type="ECO:0000256" key="18">
    <source>
        <dbReference type="SAM" id="MobiDB-lite"/>
    </source>
</evidence>
<dbReference type="PANTHER" id="PTHR46712">
    <property type="entry name" value="PHOSPHATIDYLGLYCEROPHOSPHATASE AND PROTEIN-TYROSINE PHOSPHATASE 1"/>
    <property type="match status" value="1"/>
</dbReference>
<evidence type="ECO:0000313" key="21">
    <source>
        <dbReference type="EMBL" id="KAK7105228.1"/>
    </source>
</evidence>
<accession>A0AAN9GDP5</accession>
<dbReference type="PROSITE" id="PS50056">
    <property type="entry name" value="TYR_PHOSPHATASE_2"/>
    <property type="match status" value="1"/>
</dbReference>
<organism evidence="21 22">
    <name type="scientific">Littorina saxatilis</name>
    <dbReference type="NCBI Taxonomy" id="31220"/>
    <lineage>
        <taxon>Eukaryota</taxon>
        <taxon>Metazoa</taxon>
        <taxon>Spiralia</taxon>
        <taxon>Lophotrochozoa</taxon>
        <taxon>Mollusca</taxon>
        <taxon>Gastropoda</taxon>
        <taxon>Caenogastropoda</taxon>
        <taxon>Littorinimorpha</taxon>
        <taxon>Littorinoidea</taxon>
        <taxon>Littorinidae</taxon>
        <taxon>Littorina</taxon>
    </lineage>
</organism>
<evidence type="ECO:0000256" key="14">
    <source>
        <dbReference type="ARBA" id="ARBA00052505"/>
    </source>
</evidence>
<evidence type="ECO:0000256" key="13">
    <source>
        <dbReference type="ARBA" id="ARBA00051818"/>
    </source>
</evidence>
<feature type="compositionally biased region" description="Low complexity" evidence="18">
    <location>
        <begin position="181"/>
        <end position="204"/>
    </location>
</feature>
<dbReference type="GO" id="GO:0004439">
    <property type="term" value="F:phosphatidylinositol-4,5-bisphosphate 5-phosphatase activity"/>
    <property type="evidence" value="ECO:0007669"/>
    <property type="project" value="TreeGrafter"/>
</dbReference>
<keyword evidence="7" id="KW-0472">Membrane</keyword>
<evidence type="ECO:0000259" key="19">
    <source>
        <dbReference type="PROSITE" id="PS50054"/>
    </source>
</evidence>
<evidence type="ECO:0000256" key="5">
    <source>
        <dbReference type="ARBA" id="ARBA00022912"/>
    </source>
</evidence>
<evidence type="ECO:0000256" key="9">
    <source>
        <dbReference type="ARBA" id="ARBA00023264"/>
    </source>
</evidence>
<dbReference type="AlphaFoldDB" id="A0AAN9GDP5"/>
<keyword evidence="5" id="KW-0904">Protein phosphatase</keyword>
<comment type="caution">
    <text evidence="21">The sequence shown here is derived from an EMBL/GenBank/DDBJ whole genome shotgun (WGS) entry which is preliminary data.</text>
</comment>
<dbReference type="PROSITE" id="PS50054">
    <property type="entry name" value="TYR_PHOSPHATASE_DUAL"/>
    <property type="match status" value="1"/>
</dbReference>
<dbReference type="InterPro" id="IPR000340">
    <property type="entry name" value="Dual-sp_phosphatase_cat-dom"/>
</dbReference>
<feature type="domain" description="Tyrosine specific protein phosphatases" evidence="20">
    <location>
        <begin position="104"/>
        <end position="172"/>
    </location>
</feature>
<evidence type="ECO:0000256" key="2">
    <source>
        <dbReference type="ARBA" id="ARBA00005189"/>
    </source>
</evidence>
<comment type="subcellular location">
    <subcellularLocation>
        <location evidence="1">Membrane</location>
    </subcellularLocation>
</comment>
<dbReference type="GO" id="GO:0004721">
    <property type="term" value="F:phosphoprotein phosphatase activity"/>
    <property type="evidence" value="ECO:0007669"/>
    <property type="project" value="UniProtKB-KW"/>
</dbReference>
<dbReference type="Proteomes" id="UP001374579">
    <property type="component" value="Unassembled WGS sequence"/>
</dbReference>
<dbReference type="EC" id="3.1.3.27" evidence="11"/>
<comment type="catalytic activity">
    <reaction evidence="12">
        <text>a 1,2-diacyl-sn-glycero-3-phospho-(1'-sn-glycero-3'-phosphate) + H2O = a 1,2-diacyl-sn-glycero-3-phospho-(1'-sn-glycerol) + phosphate</text>
        <dbReference type="Rhea" id="RHEA:33751"/>
        <dbReference type="ChEBI" id="CHEBI:15377"/>
        <dbReference type="ChEBI" id="CHEBI:43474"/>
        <dbReference type="ChEBI" id="CHEBI:60110"/>
        <dbReference type="ChEBI" id="CHEBI:64716"/>
        <dbReference type="EC" id="3.1.3.27"/>
    </reaction>
    <physiologicalReaction direction="left-to-right" evidence="12">
        <dbReference type="Rhea" id="RHEA:33752"/>
    </physiologicalReaction>
</comment>